<dbReference type="CDD" id="cd01392">
    <property type="entry name" value="HTH_LacI"/>
    <property type="match status" value="1"/>
</dbReference>
<keyword evidence="2" id="KW-0238">DNA-binding</keyword>
<dbReference type="InterPro" id="IPR046335">
    <property type="entry name" value="LacI/GalR-like_sensor"/>
</dbReference>
<protein>
    <submittedName>
        <fullName evidence="5">LacI family transcriptional regulator</fullName>
    </submittedName>
</protein>
<dbReference type="PRINTS" id="PR00036">
    <property type="entry name" value="HTHLACI"/>
</dbReference>
<dbReference type="RefSeq" id="WP_189416239.1">
    <property type="nucleotide sequence ID" value="NZ_BMYZ01000001.1"/>
</dbReference>
<proteinExistence type="predicted"/>
<feature type="domain" description="HTH lacI-type" evidence="4">
    <location>
        <begin position="4"/>
        <end position="58"/>
    </location>
</feature>
<dbReference type="Gene3D" id="1.10.260.40">
    <property type="entry name" value="lambda repressor-like DNA-binding domains"/>
    <property type="match status" value="1"/>
</dbReference>
<evidence type="ECO:0000313" key="5">
    <source>
        <dbReference type="EMBL" id="GGY66557.1"/>
    </source>
</evidence>
<dbReference type="EMBL" id="BMYZ01000001">
    <property type="protein sequence ID" value="GGY66557.1"/>
    <property type="molecule type" value="Genomic_DNA"/>
</dbReference>
<gene>
    <name evidence="5" type="ORF">GCM10011613_08140</name>
</gene>
<keyword evidence="3" id="KW-0804">Transcription</keyword>
<dbReference type="InterPro" id="IPR010982">
    <property type="entry name" value="Lambda_DNA-bd_dom_sf"/>
</dbReference>
<evidence type="ECO:0000313" key="6">
    <source>
        <dbReference type="Proteomes" id="UP000619761"/>
    </source>
</evidence>
<dbReference type="PANTHER" id="PTHR30146:SF153">
    <property type="entry name" value="LACTOSE OPERON REPRESSOR"/>
    <property type="match status" value="1"/>
</dbReference>
<dbReference type="CDD" id="cd01545">
    <property type="entry name" value="PBP1_SalR"/>
    <property type="match status" value="1"/>
</dbReference>
<dbReference type="InterPro" id="IPR028082">
    <property type="entry name" value="Peripla_BP_I"/>
</dbReference>
<dbReference type="Proteomes" id="UP000619761">
    <property type="component" value="Unassembled WGS sequence"/>
</dbReference>
<evidence type="ECO:0000256" key="2">
    <source>
        <dbReference type="ARBA" id="ARBA00023125"/>
    </source>
</evidence>
<name>A0ABQ3ASJ3_9GAMM</name>
<dbReference type="SUPFAM" id="SSF47413">
    <property type="entry name" value="lambda repressor-like DNA-binding domains"/>
    <property type="match status" value="1"/>
</dbReference>
<dbReference type="SMART" id="SM00354">
    <property type="entry name" value="HTH_LACI"/>
    <property type="match status" value="1"/>
</dbReference>
<dbReference type="InterPro" id="IPR000843">
    <property type="entry name" value="HTH_LacI"/>
</dbReference>
<organism evidence="5 6">
    <name type="scientific">Cellvibrio zantedeschiae</name>
    <dbReference type="NCBI Taxonomy" id="1237077"/>
    <lineage>
        <taxon>Bacteria</taxon>
        <taxon>Pseudomonadati</taxon>
        <taxon>Pseudomonadota</taxon>
        <taxon>Gammaproteobacteria</taxon>
        <taxon>Cellvibrionales</taxon>
        <taxon>Cellvibrionaceae</taxon>
        <taxon>Cellvibrio</taxon>
    </lineage>
</organism>
<comment type="caution">
    <text evidence="5">The sequence shown here is derived from an EMBL/GenBank/DDBJ whole genome shotgun (WGS) entry which is preliminary data.</text>
</comment>
<dbReference type="Gene3D" id="3.40.50.2300">
    <property type="match status" value="2"/>
</dbReference>
<evidence type="ECO:0000259" key="4">
    <source>
        <dbReference type="PROSITE" id="PS50932"/>
    </source>
</evidence>
<dbReference type="PROSITE" id="PS50932">
    <property type="entry name" value="HTH_LACI_2"/>
    <property type="match status" value="1"/>
</dbReference>
<keyword evidence="6" id="KW-1185">Reference proteome</keyword>
<dbReference type="PROSITE" id="PS00356">
    <property type="entry name" value="HTH_LACI_1"/>
    <property type="match status" value="1"/>
</dbReference>
<dbReference type="PANTHER" id="PTHR30146">
    <property type="entry name" value="LACI-RELATED TRANSCRIPTIONAL REPRESSOR"/>
    <property type="match status" value="1"/>
</dbReference>
<dbReference type="Pfam" id="PF00356">
    <property type="entry name" value="LacI"/>
    <property type="match status" value="1"/>
</dbReference>
<reference evidence="6" key="1">
    <citation type="journal article" date="2019" name="Int. J. Syst. Evol. Microbiol.">
        <title>The Global Catalogue of Microorganisms (GCM) 10K type strain sequencing project: providing services to taxonomists for standard genome sequencing and annotation.</title>
        <authorList>
            <consortium name="The Broad Institute Genomics Platform"/>
            <consortium name="The Broad Institute Genome Sequencing Center for Infectious Disease"/>
            <person name="Wu L."/>
            <person name="Ma J."/>
        </authorList>
    </citation>
    <scope>NUCLEOTIDE SEQUENCE [LARGE SCALE GENOMIC DNA]</scope>
    <source>
        <strain evidence="6">KCTC 32239</strain>
    </source>
</reference>
<accession>A0ABQ3ASJ3</accession>
<sequence>MAKATIDDVAALAGVSMKTVSRVMNNEPNVRPATREKVEAAVAQLDYRPNMSARSLAGNRSYLLGLLYGIPSAHYVLDIQEGVLDICRPQGYELLVHPCNHQDPNITQEIVDLMRDKRIDGVMLTPPISDNMTLMHALKRMSVPFVRVAPTESKGLSPYVETNDQEASYDMTCKLIALGHTRIGFICGHPDHRAVTLRFDGYKAALIENDIPLSNDLVANGLNSFESGEACARKLLEKKSRPTAIFAANDDMAAGVMMVAHQLGIKIPEELSVAGFDDTPVAHQIWPALTTVRQPIQAMAKKATELLIKQLRGKDVQLPASMLTSTIIVRESTGVAPKKHS</sequence>
<dbReference type="SUPFAM" id="SSF53822">
    <property type="entry name" value="Periplasmic binding protein-like I"/>
    <property type="match status" value="1"/>
</dbReference>
<dbReference type="Pfam" id="PF13377">
    <property type="entry name" value="Peripla_BP_3"/>
    <property type="match status" value="1"/>
</dbReference>
<evidence type="ECO:0000256" key="3">
    <source>
        <dbReference type="ARBA" id="ARBA00023163"/>
    </source>
</evidence>
<keyword evidence="1" id="KW-0805">Transcription regulation</keyword>
<evidence type="ECO:0000256" key="1">
    <source>
        <dbReference type="ARBA" id="ARBA00023015"/>
    </source>
</evidence>